<accession>A0A819TIC3</accession>
<proteinExistence type="predicted"/>
<dbReference type="EMBL" id="CAJOBE010009117">
    <property type="protein sequence ID" value="CAF4077697.1"/>
    <property type="molecule type" value="Genomic_DNA"/>
</dbReference>
<name>A0A819TIC3_9BILA</name>
<evidence type="ECO:0000313" key="1">
    <source>
        <dbReference type="EMBL" id="CAF4077697.1"/>
    </source>
</evidence>
<sequence>MRSDLESTYNACYRLDEFHLQISRRVAQVLVISGRIEPTQLHLNSTRYWPSIYDNRIHLPFHGIMKHTQKGVVQIFSDTTTGFKQAKHSDTWTKSISNVVEGILLGLSKGIGHICIGCLSLYGELTDVLNAAPSYYDPYDEPSHHSRPYVVDFNTGINTAISALVDGWKDGITDIVTKPRTGYERHGKLGSVAGLLIGVANGLLKPVVGTLSSLTWFCRGISANIKNQTLVGKGLEASTVNTLGLDSLSSTINHGEQKQHYNNDIKQAIKIASITSGFSPDVCQQIITEFDSIKNHNIDHRSYKHKS</sequence>
<evidence type="ECO:0000313" key="2">
    <source>
        <dbReference type="Proteomes" id="UP000663874"/>
    </source>
</evidence>
<reference evidence="1" key="1">
    <citation type="submission" date="2021-02" db="EMBL/GenBank/DDBJ databases">
        <authorList>
            <person name="Nowell W R."/>
        </authorList>
    </citation>
    <scope>NUCLEOTIDE SEQUENCE</scope>
</reference>
<gene>
    <name evidence="1" type="ORF">FNK824_LOCUS30180</name>
</gene>
<comment type="caution">
    <text evidence="1">The sequence shown here is derived from an EMBL/GenBank/DDBJ whole genome shotgun (WGS) entry which is preliminary data.</text>
</comment>
<protein>
    <submittedName>
        <fullName evidence="1">Uncharacterized protein</fullName>
    </submittedName>
</protein>
<organism evidence="1 2">
    <name type="scientific">Rotaria sordida</name>
    <dbReference type="NCBI Taxonomy" id="392033"/>
    <lineage>
        <taxon>Eukaryota</taxon>
        <taxon>Metazoa</taxon>
        <taxon>Spiralia</taxon>
        <taxon>Gnathifera</taxon>
        <taxon>Rotifera</taxon>
        <taxon>Eurotatoria</taxon>
        <taxon>Bdelloidea</taxon>
        <taxon>Philodinida</taxon>
        <taxon>Philodinidae</taxon>
        <taxon>Rotaria</taxon>
    </lineage>
</organism>
<dbReference type="Proteomes" id="UP000663874">
    <property type="component" value="Unassembled WGS sequence"/>
</dbReference>
<dbReference type="AlphaFoldDB" id="A0A819TIC3"/>